<name>A0ABR3YW48_9PEZI</name>
<sequence length="536" mass="58722">MGSMATTTMTVHETTAVYRRPWQEIVAEKRRAQAEAIVAFEKSNGQAVVYHAIISISDEDDIAKVAASIARGDVSAEKILFDEAIARARQLDKHLAQHGTPVGPLHGIPMTLKDQFDVRGHDSTLGYVGRAGKPAAENAVLVTMLESLGAVIIAKTNLPQSIMWSETDNPLWGKTVHPQDARYTPGGSTGGEAALLSMKGCSMMGWGTDIGGSIRAPAHMMGLYGFKPSSARLPYTGVAVSTEGQEHVPSSVGPLARSLASIEYTMRLFGGQKPWSWDARCAPLPWRDDMYNGALGRPLTVGVLYDDEVVRPHPPLTRVLRETVARLRAAGHEVFAWDASLHADIVAVQDAFYSADGGEDIRRDVALAGEPMIPHVAKLVERGPAISVYDYWQLNRRKWALQQAYLAKWNTTLKSPATEKTADVLIMPPMPHTAVPHGSCRWVGYTKVWNMVDYPALVLPAGRVCKGDIEAEWAYAPRNEFDAWNAQLWTDNKEDMLGLGLPVGLQIIGRKLEEERVLAAGKIIDDLFQQDKKSES</sequence>
<dbReference type="InterPro" id="IPR036928">
    <property type="entry name" value="AS_sf"/>
</dbReference>
<proteinExistence type="inferred from homology"/>
<evidence type="ECO:0000313" key="5">
    <source>
        <dbReference type="Proteomes" id="UP001583186"/>
    </source>
</evidence>
<dbReference type="Pfam" id="PF01425">
    <property type="entry name" value="Amidase"/>
    <property type="match status" value="1"/>
</dbReference>
<dbReference type="Gene3D" id="3.90.1300.10">
    <property type="entry name" value="Amidase signature (AS) domain"/>
    <property type="match status" value="1"/>
</dbReference>
<dbReference type="PANTHER" id="PTHR46072">
    <property type="entry name" value="AMIDASE-RELATED-RELATED"/>
    <property type="match status" value="1"/>
</dbReference>
<evidence type="ECO:0000259" key="3">
    <source>
        <dbReference type="Pfam" id="PF01425"/>
    </source>
</evidence>
<evidence type="ECO:0000256" key="1">
    <source>
        <dbReference type="ARBA" id="ARBA00009199"/>
    </source>
</evidence>
<evidence type="ECO:0000313" key="4">
    <source>
        <dbReference type="EMBL" id="KAL1892615.1"/>
    </source>
</evidence>
<dbReference type="SUPFAM" id="SSF75304">
    <property type="entry name" value="Amidase signature (AS) enzymes"/>
    <property type="match status" value="1"/>
</dbReference>
<dbReference type="PANTHER" id="PTHR46072:SF2">
    <property type="entry name" value="AMIDASE (EUROFUNG)"/>
    <property type="match status" value="1"/>
</dbReference>
<dbReference type="Proteomes" id="UP001583186">
    <property type="component" value="Unassembled WGS sequence"/>
</dbReference>
<keyword evidence="2" id="KW-0378">Hydrolase</keyword>
<keyword evidence="5" id="KW-1185">Reference proteome</keyword>
<protein>
    <recommendedName>
        <fullName evidence="3">Amidase domain-containing protein</fullName>
    </recommendedName>
</protein>
<accession>A0ABR3YW48</accession>
<evidence type="ECO:0000256" key="2">
    <source>
        <dbReference type="ARBA" id="ARBA00022801"/>
    </source>
</evidence>
<feature type="domain" description="Amidase" evidence="3">
    <location>
        <begin position="77"/>
        <end position="518"/>
    </location>
</feature>
<gene>
    <name evidence="4" type="ORF">Sste5346_006900</name>
</gene>
<comment type="similarity">
    <text evidence="1">Belongs to the amidase family.</text>
</comment>
<reference evidence="4 5" key="1">
    <citation type="journal article" date="2024" name="IMA Fungus">
        <title>IMA Genome - F19 : A genome assembly and annotation guide to empower mycologists, including annotated draft genome sequences of Ceratocystis pirilliformis, Diaporthe australafricana, Fusarium ophioides, Paecilomyces lecythidis, and Sporothrix stenoceras.</title>
        <authorList>
            <person name="Aylward J."/>
            <person name="Wilson A.M."/>
            <person name="Visagie C.M."/>
            <person name="Spraker J."/>
            <person name="Barnes I."/>
            <person name="Buitendag C."/>
            <person name="Ceriani C."/>
            <person name="Del Mar Angel L."/>
            <person name="du Plessis D."/>
            <person name="Fuchs T."/>
            <person name="Gasser K."/>
            <person name="Kramer D."/>
            <person name="Li W."/>
            <person name="Munsamy K."/>
            <person name="Piso A."/>
            <person name="Price J.L."/>
            <person name="Sonnekus B."/>
            <person name="Thomas C."/>
            <person name="van der Nest A."/>
            <person name="van Dijk A."/>
            <person name="van Heerden A."/>
            <person name="van Vuuren N."/>
            <person name="Yilmaz N."/>
            <person name="Duong T.A."/>
            <person name="van der Merwe N.A."/>
            <person name="Wingfield M.J."/>
            <person name="Wingfield B.D."/>
        </authorList>
    </citation>
    <scope>NUCLEOTIDE SEQUENCE [LARGE SCALE GENOMIC DNA]</scope>
    <source>
        <strain evidence="4 5">CMW 5346</strain>
    </source>
</reference>
<dbReference type="InterPro" id="IPR023631">
    <property type="entry name" value="Amidase_dom"/>
</dbReference>
<organism evidence="4 5">
    <name type="scientific">Sporothrix stenoceras</name>
    <dbReference type="NCBI Taxonomy" id="5173"/>
    <lineage>
        <taxon>Eukaryota</taxon>
        <taxon>Fungi</taxon>
        <taxon>Dikarya</taxon>
        <taxon>Ascomycota</taxon>
        <taxon>Pezizomycotina</taxon>
        <taxon>Sordariomycetes</taxon>
        <taxon>Sordariomycetidae</taxon>
        <taxon>Ophiostomatales</taxon>
        <taxon>Ophiostomataceae</taxon>
        <taxon>Sporothrix</taxon>
    </lineage>
</organism>
<dbReference type="PIRSF" id="PIRSF001221">
    <property type="entry name" value="Amidase_fungi"/>
    <property type="match status" value="1"/>
</dbReference>
<comment type="caution">
    <text evidence="4">The sequence shown here is derived from an EMBL/GenBank/DDBJ whole genome shotgun (WGS) entry which is preliminary data.</text>
</comment>
<dbReference type="EMBL" id="JAWCUI010000043">
    <property type="protein sequence ID" value="KAL1892615.1"/>
    <property type="molecule type" value="Genomic_DNA"/>
</dbReference>